<dbReference type="SUPFAM" id="SSF57850">
    <property type="entry name" value="RING/U-box"/>
    <property type="match status" value="1"/>
</dbReference>
<evidence type="ECO:0000256" key="2">
    <source>
        <dbReference type="ARBA" id="ARBA00004906"/>
    </source>
</evidence>
<protein>
    <recommendedName>
        <fullName evidence="13">RING-type domain-containing protein</fullName>
    </recommendedName>
</protein>
<keyword evidence="8" id="KW-0862">Zinc</keyword>
<dbReference type="InterPro" id="IPR013083">
    <property type="entry name" value="Znf_RING/FYVE/PHD"/>
</dbReference>
<comment type="similarity">
    <text evidence="11">Belongs to the RING-type zinc finger family. ATL subfamily.</text>
</comment>
<dbReference type="GO" id="GO:0008270">
    <property type="term" value="F:zinc ion binding"/>
    <property type="evidence" value="ECO:0007669"/>
    <property type="project" value="UniProtKB-KW"/>
</dbReference>
<evidence type="ECO:0000256" key="9">
    <source>
        <dbReference type="ARBA" id="ARBA00022989"/>
    </source>
</evidence>
<organism evidence="14 15">
    <name type="scientific">Lithospermum erythrorhizon</name>
    <name type="common">Purple gromwell</name>
    <name type="synonym">Lithospermum officinale var. erythrorhizon</name>
    <dbReference type="NCBI Taxonomy" id="34254"/>
    <lineage>
        <taxon>Eukaryota</taxon>
        <taxon>Viridiplantae</taxon>
        <taxon>Streptophyta</taxon>
        <taxon>Embryophyta</taxon>
        <taxon>Tracheophyta</taxon>
        <taxon>Spermatophyta</taxon>
        <taxon>Magnoliopsida</taxon>
        <taxon>eudicotyledons</taxon>
        <taxon>Gunneridae</taxon>
        <taxon>Pentapetalae</taxon>
        <taxon>asterids</taxon>
        <taxon>lamiids</taxon>
        <taxon>Boraginales</taxon>
        <taxon>Boraginaceae</taxon>
        <taxon>Boraginoideae</taxon>
        <taxon>Lithospermeae</taxon>
        <taxon>Lithospermum</taxon>
    </lineage>
</organism>
<proteinExistence type="inferred from homology"/>
<keyword evidence="9 12" id="KW-1133">Transmembrane helix</keyword>
<accession>A0AAV3PN12</accession>
<dbReference type="Proteomes" id="UP001454036">
    <property type="component" value="Unassembled WGS sequence"/>
</dbReference>
<evidence type="ECO:0000256" key="10">
    <source>
        <dbReference type="ARBA" id="ARBA00023136"/>
    </source>
</evidence>
<keyword evidence="5" id="KW-0479">Metal-binding</keyword>
<evidence type="ECO:0000256" key="7">
    <source>
        <dbReference type="ARBA" id="ARBA00022786"/>
    </source>
</evidence>
<evidence type="ECO:0000259" key="13">
    <source>
        <dbReference type="Pfam" id="PF13639"/>
    </source>
</evidence>
<evidence type="ECO:0000313" key="15">
    <source>
        <dbReference type="Proteomes" id="UP001454036"/>
    </source>
</evidence>
<dbReference type="GO" id="GO:0016020">
    <property type="term" value="C:membrane"/>
    <property type="evidence" value="ECO:0007669"/>
    <property type="project" value="UniProtKB-SubCell"/>
</dbReference>
<evidence type="ECO:0000256" key="8">
    <source>
        <dbReference type="ARBA" id="ARBA00022833"/>
    </source>
</evidence>
<comment type="caution">
    <text evidence="14">The sequence shown here is derived from an EMBL/GenBank/DDBJ whole genome shotgun (WGS) entry which is preliminary data.</text>
</comment>
<keyword evidence="3" id="KW-0808">Transferase</keyword>
<comment type="pathway">
    <text evidence="2">Protein modification; protein ubiquitination.</text>
</comment>
<dbReference type="EMBL" id="BAABME010002116">
    <property type="protein sequence ID" value="GAA0153104.1"/>
    <property type="molecule type" value="Genomic_DNA"/>
</dbReference>
<dbReference type="Gene3D" id="3.30.40.10">
    <property type="entry name" value="Zinc/RING finger domain, C3HC4 (zinc finger)"/>
    <property type="match status" value="1"/>
</dbReference>
<evidence type="ECO:0000256" key="11">
    <source>
        <dbReference type="ARBA" id="ARBA00024209"/>
    </source>
</evidence>
<feature type="domain" description="RING-type" evidence="13">
    <location>
        <begin position="77"/>
        <end position="114"/>
    </location>
</feature>
<feature type="transmembrane region" description="Helical" evidence="12">
    <location>
        <begin position="24"/>
        <end position="47"/>
    </location>
</feature>
<sequence>MFFGILDKGVVGIEQETIFLNSQMVALSVLVTSPMVVILNFLAGVLYGSTIHGGVDEIIIDVEQIKENDDGDGNEMQCAVCLCEVSRGEKYRVVPKCKHGYHVSCIDSWLQTNPSSPRDLDSKFLYHFKILDNFQFEGLKQMK</sequence>
<keyword evidence="10 12" id="KW-0472">Membrane</keyword>
<evidence type="ECO:0000313" key="14">
    <source>
        <dbReference type="EMBL" id="GAA0153104.1"/>
    </source>
</evidence>
<reference evidence="14 15" key="1">
    <citation type="submission" date="2024-01" db="EMBL/GenBank/DDBJ databases">
        <title>The complete chloroplast genome sequence of Lithospermum erythrorhizon: insights into the phylogenetic relationship among Boraginaceae species and the maternal lineages of purple gromwells.</title>
        <authorList>
            <person name="Okada T."/>
            <person name="Watanabe K."/>
        </authorList>
    </citation>
    <scope>NUCLEOTIDE SEQUENCE [LARGE SCALE GENOMIC DNA]</scope>
</reference>
<keyword evidence="7" id="KW-0833">Ubl conjugation pathway</keyword>
<dbReference type="Pfam" id="PF13639">
    <property type="entry name" value="zf-RING_2"/>
    <property type="match status" value="1"/>
</dbReference>
<keyword evidence="6" id="KW-0863">Zinc-finger</keyword>
<evidence type="ECO:0000256" key="1">
    <source>
        <dbReference type="ARBA" id="ARBA00004167"/>
    </source>
</evidence>
<dbReference type="PANTHER" id="PTHR45768:SF18">
    <property type="entry name" value="RING-H2 FINGER PROTEIN ATL47-RELATED"/>
    <property type="match status" value="1"/>
</dbReference>
<dbReference type="InterPro" id="IPR001841">
    <property type="entry name" value="Znf_RING"/>
</dbReference>
<keyword evidence="15" id="KW-1185">Reference proteome</keyword>
<dbReference type="PANTHER" id="PTHR45768">
    <property type="entry name" value="E3 UBIQUITIN-PROTEIN LIGASE RNF13-LIKE"/>
    <property type="match status" value="1"/>
</dbReference>
<dbReference type="GO" id="GO:0016740">
    <property type="term" value="F:transferase activity"/>
    <property type="evidence" value="ECO:0007669"/>
    <property type="project" value="UniProtKB-KW"/>
</dbReference>
<evidence type="ECO:0000256" key="5">
    <source>
        <dbReference type="ARBA" id="ARBA00022723"/>
    </source>
</evidence>
<name>A0AAV3PN12_LITER</name>
<evidence type="ECO:0000256" key="3">
    <source>
        <dbReference type="ARBA" id="ARBA00022679"/>
    </source>
</evidence>
<dbReference type="AlphaFoldDB" id="A0AAV3PN12"/>
<evidence type="ECO:0000256" key="4">
    <source>
        <dbReference type="ARBA" id="ARBA00022692"/>
    </source>
</evidence>
<evidence type="ECO:0000256" key="6">
    <source>
        <dbReference type="ARBA" id="ARBA00022771"/>
    </source>
</evidence>
<evidence type="ECO:0000256" key="12">
    <source>
        <dbReference type="SAM" id="Phobius"/>
    </source>
</evidence>
<keyword evidence="4 12" id="KW-0812">Transmembrane</keyword>
<comment type="subcellular location">
    <subcellularLocation>
        <location evidence="1">Membrane</location>
        <topology evidence="1">Single-pass membrane protein</topology>
    </subcellularLocation>
</comment>
<gene>
    <name evidence="14" type="ORF">LIER_11418</name>
</gene>